<comment type="caution">
    <text evidence="1">The sequence shown here is derived from an EMBL/GenBank/DDBJ whole genome shotgun (WGS) entry which is preliminary data.</text>
</comment>
<gene>
    <name evidence="1" type="ORF">FHX68_1118</name>
</gene>
<dbReference type="Proteomes" id="UP000319804">
    <property type="component" value="Unassembled WGS sequence"/>
</dbReference>
<evidence type="ECO:0000313" key="2">
    <source>
        <dbReference type="Proteomes" id="UP000319804"/>
    </source>
</evidence>
<evidence type="ECO:0000313" key="1">
    <source>
        <dbReference type="EMBL" id="TQN00985.1"/>
    </source>
</evidence>
<accession>A0A543L0X3</accession>
<proteinExistence type="predicted"/>
<dbReference type="AlphaFoldDB" id="A0A543L0X3"/>
<protein>
    <submittedName>
        <fullName evidence="1">Uncharacterized protein</fullName>
    </submittedName>
</protein>
<reference evidence="1 2" key="1">
    <citation type="submission" date="2019-06" db="EMBL/GenBank/DDBJ databases">
        <title>Sequencing the genomes of 1000 actinobacteria strains.</title>
        <authorList>
            <person name="Klenk H.-P."/>
        </authorList>
    </citation>
    <scope>NUCLEOTIDE SEQUENCE [LARGE SCALE GENOMIC DNA]</scope>
    <source>
        <strain evidence="1 2">DSM 20427</strain>
    </source>
</reference>
<organism evidence="1 2">
    <name type="scientific">Microbacterium lacticum</name>
    <dbReference type="NCBI Taxonomy" id="33885"/>
    <lineage>
        <taxon>Bacteria</taxon>
        <taxon>Bacillati</taxon>
        <taxon>Actinomycetota</taxon>
        <taxon>Actinomycetes</taxon>
        <taxon>Micrococcales</taxon>
        <taxon>Microbacteriaceae</taxon>
        <taxon>Microbacterium</taxon>
    </lineage>
</organism>
<sequence>MNFSDRGRVLVEAVVDLDGTDAGPALRGDCSFEGDVENWGPAEGKSEVLFDFASVQMLRQATHFYDTQRSVTPDELASVCEAMSAPESGLEGA</sequence>
<keyword evidence="2" id="KW-1185">Reference proteome</keyword>
<dbReference type="RefSeq" id="WP_141920080.1">
    <property type="nucleotide sequence ID" value="NZ_BMOA01000123.1"/>
</dbReference>
<dbReference type="EMBL" id="VFPS01000001">
    <property type="protein sequence ID" value="TQN00985.1"/>
    <property type="molecule type" value="Genomic_DNA"/>
</dbReference>
<name>A0A543L0X3_9MICO</name>